<feature type="transmembrane region" description="Helical" evidence="1">
    <location>
        <begin position="151"/>
        <end position="171"/>
    </location>
</feature>
<name>A0ABS7Y253_9FLAO</name>
<evidence type="ECO:0000313" key="4">
    <source>
        <dbReference type="Proteomes" id="UP001198402"/>
    </source>
</evidence>
<keyword evidence="1" id="KW-0812">Transmembrane</keyword>
<feature type="transmembrane region" description="Helical" evidence="1">
    <location>
        <begin position="12"/>
        <end position="31"/>
    </location>
</feature>
<dbReference type="GO" id="GO:0008237">
    <property type="term" value="F:metallopeptidase activity"/>
    <property type="evidence" value="ECO:0007669"/>
    <property type="project" value="UniProtKB-KW"/>
</dbReference>
<reference evidence="4" key="1">
    <citation type="submission" date="2023-07" db="EMBL/GenBank/DDBJ databases">
        <authorList>
            <person name="Yue Y."/>
        </authorList>
    </citation>
    <scope>NUCLEOTIDE SEQUENCE [LARGE SCALE GENOMIC DNA]</scope>
    <source>
        <strain evidence="4">2Y89</strain>
    </source>
</reference>
<keyword evidence="1" id="KW-1133">Transmembrane helix</keyword>
<protein>
    <submittedName>
        <fullName evidence="3">CPBP family intramembrane metalloprotease</fullName>
    </submittedName>
</protein>
<dbReference type="EMBL" id="JAIUJS010000005">
    <property type="protein sequence ID" value="MCA0153681.1"/>
    <property type="molecule type" value="Genomic_DNA"/>
</dbReference>
<comment type="caution">
    <text evidence="3">The sequence shown here is derived from an EMBL/GenBank/DDBJ whole genome shotgun (WGS) entry which is preliminary data.</text>
</comment>
<dbReference type="Proteomes" id="UP001198402">
    <property type="component" value="Unassembled WGS sequence"/>
</dbReference>
<feature type="transmembrane region" description="Helical" evidence="1">
    <location>
        <begin position="76"/>
        <end position="99"/>
    </location>
</feature>
<feature type="transmembrane region" description="Helical" evidence="1">
    <location>
        <begin position="177"/>
        <end position="194"/>
    </location>
</feature>
<sequence>MPLKKINLSPYLSIFGITVLFLFLSGILMFLTYDLEENNIKHSIQIISLGVYVAITYYVSKFYFKKINLNPPKLIGINFSLFMAILIGIFFALIIQLPYRIYAIIRTGDFVYIFLAFNIENFIKALGAGIFEEITFRGTLLNFFNQKNKKYLGLIISSLIFGLIHIGNSFIGVEISLIYIIYIIFYGFSFGLIYLNFGLIASISAHVVGNFLIGGFIKPNISGFYYNVAIIVILCVWLFFRDKRKQGSKSTKANNVYN</sequence>
<organism evidence="3 4">
    <name type="scientific">Winogradskyella vincentii</name>
    <dbReference type="NCBI Taxonomy" id="2877122"/>
    <lineage>
        <taxon>Bacteria</taxon>
        <taxon>Pseudomonadati</taxon>
        <taxon>Bacteroidota</taxon>
        <taxon>Flavobacteriia</taxon>
        <taxon>Flavobacteriales</taxon>
        <taxon>Flavobacteriaceae</taxon>
        <taxon>Winogradskyella</taxon>
    </lineage>
</organism>
<feature type="domain" description="CAAX prenyl protease 2/Lysostaphin resistance protein A-like" evidence="2">
    <location>
        <begin position="123"/>
        <end position="212"/>
    </location>
</feature>
<keyword evidence="4" id="KW-1185">Reference proteome</keyword>
<keyword evidence="1" id="KW-0472">Membrane</keyword>
<dbReference type="RefSeq" id="WP_224478643.1">
    <property type="nucleotide sequence ID" value="NZ_JAIUJS010000005.1"/>
</dbReference>
<gene>
    <name evidence="3" type="ORF">LBV24_10675</name>
</gene>
<keyword evidence="3" id="KW-0378">Hydrolase</keyword>
<dbReference type="PANTHER" id="PTHR39430">
    <property type="entry name" value="MEMBRANE-ASSOCIATED PROTEASE-RELATED"/>
    <property type="match status" value="1"/>
</dbReference>
<dbReference type="InterPro" id="IPR003675">
    <property type="entry name" value="Rce1/LyrA-like_dom"/>
</dbReference>
<feature type="transmembrane region" description="Helical" evidence="1">
    <location>
        <begin position="43"/>
        <end position="64"/>
    </location>
</feature>
<feature type="transmembrane region" description="Helical" evidence="1">
    <location>
        <begin position="111"/>
        <end position="131"/>
    </location>
</feature>
<evidence type="ECO:0000256" key="1">
    <source>
        <dbReference type="SAM" id="Phobius"/>
    </source>
</evidence>
<feature type="transmembrane region" description="Helical" evidence="1">
    <location>
        <begin position="223"/>
        <end position="240"/>
    </location>
</feature>
<dbReference type="Pfam" id="PF02517">
    <property type="entry name" value="Rce1-like"/>
    <property type="match status" value="1"/>
</dbReference>
<dbReference type="PANTHER" id="PTHR39430:SF1">
    <property type="entry name" value="PROTEASE"/>
    <property type="match status" value="1"/>
</dbReference>
<accession>A0ABS7Y253</accession>
<keyword evidence="3" id="KW-0482">Metalloprotease</keyword>
<evidence type="ECO:0000259" key="2">
    <source>
        <dbReference type="Pfam" id="PF02517"/>
    </source>
</evidence>
<evidence type="ECO:0000313" key="3">
    <source>
        <dbReference type="EMBL" id="MCA0153681.1"/>
    </source>
</evidence>
<proteinExistence type="predicted"/>
<keyword evidence="3" id="KW-0645">Protease</keyword>